<dbReference type="AlphaFoldDB" id="A0A2M8CFJ7"/>
<reference evidence="1 2" key="1">
    <citation type="submission" date="2017-09" db="EMBL/GenBank/DDBJ databases">
        <title>Depth-based differentiation of microbial function through sediment-hosted aquifers and enrichment of novel symbionts in the deep terrestrial subsurface.</title>
        <authorList>
            <person name="Probst A.J."/>
            <person name="Ladd B."/>
            <person name="Jarett J.K."/>
            <person name="Geller-Mcgrath D.E."/>
            <person name="Sieber C.M."/>
            <person name="Emerson J.B."/>
            <person name="Anantharaman K."/>
            <person name="Thomas B.C."/>
            <person name="Malmstrom R."/>
            <person name="Stieglmeier M."/>
            <person name="Klingl A."/>
            <person name="Woyke T."/>
            <person name="Ryan C.M."/>
            <person name="Banfield J.F."/>
        </authorList>
    </citation>
    <scope>NUCLEOTIDE SEQUENCE [LARGE SCALE GENOMIC DNA]</scope>
    <source>
        <strain evidence="1">CG_4_9_14_3_um_filter_33_16</strain>
    </source>
</reference>
<evidence type="ECO:0000313" key="2">
    <source>
        <dbReference type="Proteomes" id="UP000228560"/>
    </source>
</evidence>
<organism evidence="1 2">
    <name type="scientific">Candidatus Infernicultor aquiphilus</name>
    <dbReference type="NCBI Taxonomy" id="1805029"/>
    <lineage>
        <taxon>Bacteria</taxon>
        <taxon>Pseudomonadati</taxon>
        <taxon>Atribacterota</taxon>
        <taxon>Candidatus Phoenicimicrobiia</taxon>
        <taxon>Candidatus Pheonicimicrobiales</taxon>
        <taxon>Candidatus Phoenicimicrobiaceae</taxon>
        <taxon>Candidatus Infernicultor</taxon>
    </lineage>
</organism>
<sequence length="69" mass="8236">FSVLKLKIIHPIIDFLEWTQLYNYNIDSTTLSQKNIYTKQKFIEIQYLNLIKSPTVLPTHSPTLFDYIM</sequence>
<proteinExistence type="predicted"/>
<dbReference type="Proteomes" id="UP000228560">
    <property type="component" value="Unassembled WGS sequence"/>
</dbReference>
<evidence type="ECO:0000313" key="1">
    <source>
        <dbReference type="EMBL" id="PJB57779.1"/>
    </source>
</evidence>
<protein>
    <submittedName>
        <fullName evidence="1">Uncharacterized protein</fullName>
    </submittedName>
</protein>
<accession>A0A2M8CFJ7</accession>
<dbReference type="EMBL" id="PFTV01000034">
    <property type="protein sequence ID" value="PJB57779.1"/>
    <property type="molecule type" value="Genomic_DNA"/>
</dbReference>
<gene>
    <name evidence="1" type="ORF">CO097_01350</name>
</gene>
<feature type="non-terminal residue" evidence="1">
    <location>
        <position position="1"/>
    </location>
</feature>
<name>A0A2M8CFJ7_9BACT</name>
<comment type="caution">
    <text evidence="1">The sequence shown here is derived from an EMBL/GenBank/DDBJ whole genome shotgun (WGS) entry which is preliminary data.</text>
</comment>